<evidence type="ECO:0000313" key="4">
    <source>
        <dbReference type="Proteomes" id="UP001610444"/>
    </source>
</evidence>
<feature type="domain" description="AAA+ ATPase" evidence="2">
    <location>
        <begin position="535"/>
        <end position="660"/>
    </location>
</feature>
<feature type="region of interest" description="Disordered" evidence="1">
    <location>
        <begin position="47"/>
        <end position="95"/>
    </location>
</feature>
<sequence length="759" mass="86705">MIAETAVCMSSRSAIPARWQKYDDVQSLERKYIQLLEEKIARLEKTLAAGNEPKDEKADASETAKKPDTEDGTEAENSGADSKSKAEKQEKKGDVIDESSRIKLLTLGTMKQKAQKKTPEPSQPHAFIGRRTYSENQKCEGATATVTSAGWESLIKVTCRPSYWTNYTEFSGSFQTIIWNWDALEEAAAKGGDEATEEEKTGRSDLRLFLGQIKADPMLQPYFQKRVEWERSGEIEFEWLWTLFPQGGMIYSRLCFDEPQALIARECWTDKYGPEDGRKKDRFLVNCWSYDWDGEKFKRVPATLKIDEYKNAKPINTLAFYPAKYHIDENGDRADRTLRDKLIERGKKFKKICCAQKGSQVFYCEGSVLLHANDSVEQSAHRSVRLKRNVIVDHMSFIENTVSNDVPPPMGAMEVSDDWWECTCSECRKSDELKAMIKNHYDNAGPNDVFDDDQYVLCPPRFLGHSMQRKRWIQIPVNEVQEFEKRIRTNAFGKLILEHNQKQLIKSLVANHEKKKILQNCEMAGADDWIEGKGGGLVILLHGPHGVGKTSTAGSIAQATGKPLFTVSVSDIGLDPQKVEGNLEKVFNLAARWEAVLDEADVFLEARGMDKGDLNRNSLVTVFLCILEYYDGILILTTNRIRTFDVAVQSRVHLAVRYSNMQTPELRNLFMQFIDERRSEVANYRELVNWIQEVFDEEIDGRQIRNIVSSAMALAKNQDNADGKLRLPHIKRVLKLTTQFHNHLRDQRVAAERDRVSDR</sequence>
<dbReference type="PANTHER" id="PTHR46411">
    <property type="entry name" value="FAMILY ATPASE, PUTATIVE-RELATED"/>
    <property type="match status" value="1"/>
</dbReference>
<dbReference type="Gene3D" id="3.40.50.300">
    <property type="entry name" value="P-loop containing nucleotide triphosphate hydrolases"/>
    <property type="match status" value="1"/>
</dbReference>
<gene>
    <name evidence="3" type="ORF">BJX68DRAFT_277587</name>
</gene>
<organism evidence="3 4">
    <name type="scientific">Aspergillus pseudodeflectus</name>
    <dbReference type="NCBI Taxonomy" id="176178"/>
    <lineage>
        <taxon>Eukaryota</taxon>
        <taxon>Fungi</taxon>
        <taxon>Dikarya</taxon>
        <taxon>Ascomycota</taxon>
        <taxon>Pezizomycotina</taxon>
        <taxon>Eurotiomycetes</taxon>
        <taxon>Eurotiomycetidae</taxon>
        <taxon>Eurotiales</taxon>
        <taxon>Aspergillaceae</taxon>
        <taxon>Aspergillus</taxon>
        <taxon>Aspergillus subgen. Nidulantes</taxon>
    </lineage>
</organism>
<feature type="compositionally biased region" description="Basic and acidic residues" evidence="1">
    <location>
        <begin position="52"/>
        <end position="69"/>
    </location>
</feature>
<dbReference type="InterPro" id="IPR027417">
    <property type="entry name" value="P-loop_NTPase"/>
</dbReference>
<dbReference type="SUPFAM" id="SSF52540">
    <property type="entry name" value="P-loop containing nucleoside triphosphate hydrolases"/>
    <property type="match status" value="1"/>
</dbReference>
<evidence type="ECO:0000259" key="2">
    <source>
        <dbReference type="SMART" id="SM00382"/>
    </source>
</evidence>
<evidence type="ECO:0000313" key="3">
    <source>
        <dbReference type="EMBL" id="KAL2858764.1"/>
    </source>
</evidence>
<dbReference type="InterPro" id="IPR054289">
    <property type="entry name" value="DUF7025"/>
</dbReference>
<dbReference type="Pfam" id="PF23232">
    <property type="entry name" value="AAA_lid_13"/>
    <property type="match status" value="1"/>
</dbReference>
<feature type="region of interest" description="Disordered" evidence="1">
    <location>
        <begin position="107"/>
        <end position="126"/>
    </location>
</feature>
<dbReference type="SMART" id="SM00382">
    <property type="entry name" value="AAA"/>
    <property type="match status" value="1"/>
</dbReference>
<dbReference type="GeneID" id="98163521"/>
<dbReference type="GO" id="GO:0016787">
    <property type="term" value="F:hydrolase activity"/>
    <property type="evidence" value="ECO:0007669"/>
    <property type="project" value="UniProtKB-KW"/>
</dbReference>
<dbReference type="InterPro" id="IPR003593">
    <property type="entry name" value="AAA+_ATPase"/>
</dbReference>
<dbReference type="CDD" id="cd19481">
    <property type="entry name" value="RecA-like_protease"/>
    <property type="match status" value="1"/>
</dbReference>
<comment type="caution">
    <text evidence="3">The sequence shown here is derived from an EMBL/GenBank/DDBJ whole genome shotgun (WGS) entry which is preliminary data.</text>
</comment>
<reference evidence="3 4" key="1">
    <citation type="submission" date="2024-07" db="EMBL/GenBank/DDBJ databases">
        <title>Section-level genome sequencing and comparative genomics of Aspergillus sections Usti and Cavernicolus.</title>
        <authorList>
            <consortium name="Lawrence Berkeley National Laboratory"/>
            <person name="Nybo J.L."/>
            <person name="Vesth T.C."/>
            <person name="Theobald S."/>
            <person name="Frisvad J.C."/>
            <person name="Larsen T.O."/>
            <person name="Kjaerboelling I."/>
            <person name="Rothschild-Mancinelli K."/>
            <person name="Lyhne E.K."/>
            <person name="Kogle M.E."/>
            <person name="Barry K."/>
            <person name="Clum A."/>
            <person name="Na H."/>
            <person name="Ledsgaard L."/>
            <person name="Lin J."/>
            <person name="Lipzen A."/>
            <person name="Kuo A."/>
            <person name="Riley R."/>
            <person name="Mondo S."/>
            <person name="LaButti K."/>
            <person name="Haridas S."/>
            <person name="Pangalinan J."/>
            <person name="Salamov A.A."/>
            <person name="Simmons B.A."/>
            <person name="Magnuson J.K."/>
            <person name="Chen J."/>
            <person name="Drula E."/>
            <person name="Henrissat B."/>
            <person name="Wiebenga A."/>
            <person name="Lubbers R.J."/>
            <person name="Gomes A.C."/>
            <person name="Macurrencykelacurrency M.R."/>
            <person name="Stajich J."/>
            <person name="Grigoriev I.V."/>
            <person name="Mortensen U.H."/>
            <person name="De vries R.P."/>
            <person name="Baker S.E."/>
            <person name="Andersen M.R."/>
        </authorList>
    </citation>
    <scope>NUCLEOTIDE SEQUENCE [LARGE SCALE GENOMIC DNA]</scope>
    <source>
        <strain evidence="3 4">CBS 756.74</strain>
    </source>
</reference>
<dbReference type="InterPro" id="IPR056599">
    <property type="entry name" value="AAA_lid_fung"/>
</dbReference>
<protein>
    <submittedName>
        <fullName evidence="3">P-loop containing nucleoside triphosphate hydrolase protein</fullName>
    </submittedName>
</protein>
<name>A0ABR4L3L2_9EURO</name>
<dbReference type="EMBL" id="JBFXLR010000004">
    <property type="protein sequence ID" value="KAL2858764.1"/>
    <property type="molecule type" value="Genomic_DNA"/>
</dbReference>
<keyword evidence="4" id="KW-1185">Reference proteome</keyword>
<dbReference type="PANTHER" id="PTHR46411:SF4">
    <property type="entry name" value="AAA+ ATPASE DOMAIN-CONTAINING PROTEIN"/>
    <property type="match status" value="1"/>
</dbReference>
<dbReference type="Pfam" id="PF00004">
    <property type="entry name" value="AAA"/>
    <property type="match status" value="1"/>
</dbReference>
<keyword evidence="3" id="KW-0378">Hydrolase</keyword>
<proteinExistence type="predicted"/>
<feature type="compositionally biased region" description="Basic and acidic residues" evidence="1">
    <location>
        <begin position="82"/>
        <end position="95"/>
    </location>
</feature>
<dbReference type="Proteomes" id="UP001610444">
    <property type="component" value="Unassembled WGS sequence"/>
</dbReference>
<dbReference type="RefSeq" id="XP_070903728.1">
    <property type="nucleotide sequence ID" value="XM_071048357.1"/>
</dbReference>
<evidence type="ECO:0000256" key="1">
    <source>
        <dbReference type="SAM" id="MobiDB-lite"/>
    </source>
</evidence>
<dbReference type="InterPro" id="IPR003959">
    <property type="entry name" value="ATPase_AAA_core"/>
</dbReference>
<dbReference type="Pfam" id="PF22942">
    <property type="entry name" value="DUF7025"/>
    <property type="match status" value="1"/>
</dbReference>
<accession>A0ABR4L3L2</accession>